<comment type="caution">
    <text evidence="3">The sequence shown here is derived from an EMBL/GenBank/DDBJ whole genome shotgun (WGS) entry which is preliminary data.</text>
</comment>
<dbReference type="Pfam" id="PF07715">
    <property type="entry name" value="Plug"/>
    <property type="match status" value="1"/>
</dbReference>
<gene>
    <name evidence="3" type="ORF">EZS27_000835</name>
</gene>
<dbReference type="InterPro" id="IPR008969">
    <property type="entry name" value="CarboxyPept-like_regulatory"/>
</dbReference>
<dbReference type="SUPFAM" id="SSF56935">
    <property type="entry name" value="Porins"/>
    <property type="match status" value="1"/>
</dbReference>
<dbReference type="InterPro" id="IPR039426">
    <property type="entry name" value="TonB-dep_rcpt-like"/>
</dbReference>
<reference evidence="3" key="1">
    <citation type="submission" date="2019-03" db="EMBL/GenBank/DDBJ databases">
        <title>Single cell metagenomics reveals metabolic interactions within the superorganism composed of flagellate Streblomastix strix and complex community of Bacteroidetes bacteria on its surface.</title>
        <authorList>
            <person name="Treitli S.C."/>
            <person name="Kolisko M."/>
            <person name="Husnik F."/>
            <person name="Keeling P."/>
            <person name="Hampl V."/>
        </authorList>
    </citation>
    <scope>NUCLEOTIDE SEQUENCE</scope>
    <source>
        <strain evidence="3">STM</strain>
    </source>
</reference>
<dbReference type="SUPFAM" id="SSF49464">
    <property type="entry name" value="Carboxypeptidase regulatory domain-like"/>
    <property type="match status" value="1"/>
</dbReference>
<dbReference type="Gene3D" id="2.60.40.1120">
    <property type="entry name" value="Carboxypeptidase-like, regulatory domain"/>
    <property type="match status" value="1"/>
</dbReference>
<dbReference type="InterPro" id="IPR000531">
    <property type="entry name" value="Beta-barrel_TonB"/>
</dbReference>
<dbReference type="InterPro" id="IPR037066">
    <property type="entry name" value="Plug_dom_sf"/>
</dbReference>
<sequence>MKRNLISGRRIMIYLLMCLTLLFFSIGLYAQNVITVEGQVLDKGTNDPVIGVSVVEKGTSNGTITNLDGNFTLKVKPGVVITFTSIGYKLVEQLAQSGKITVYMEEDSKVLDEVVVVGYGVQKKVNLTGSVSTVDSKKLENRPVTNLSAALGGLAPGIRVTQGRGNPGDESISIRFRGTTSFNASDPLILVDGVVADMAPLNTDDVESITFLKDAASAAIYGSRAAAGVILVTTKKGKKEKPRVTVSSLFAQEKAETSLEFLSDMPEYMRLHNLAQLNTTGNSTWYGDQTIADWKAANANPNGIYKDPTTGNEIPNWLAYPNTDWAQVMFQPTNYQKHNVSVSGGSDNSTYLLSLGYQNNPGTLENTGLQRFNLRANVETKIADFITFGTQTYATKEFKDPGSIDMTYMQQAYPGINPKYNGLYGASEDPNMTAMNNVLASVAAEGGQNEYTRINTSWYTNVELWKGLTAEAKFNYSEYTREDEHYSQNQPRYRFRLGTGDEAIVDNKPNIDNTTSYRYAYNSISYTTNLIIRYNRKFGNHELGAFVGQEQYYAKNSGFSATKRGLMDWDVTDITAATEVQSIGGSAKTDYAMLSYFGRVNYDYKGRYLFEGNLRSDASSRFAPGHRGEIFPSFSAGWRMSEESFFAPVQPYVNSLKLRVSYGSLGNTVSGNYDWQEKYNKTLGVFNEAITNGLILGRLPNYALMWEETTTIGLGVDASFLDRRLNVEFDYYLRKTSGILNTPPTYLTLGTVSAAMSNAGDMQNRGIDLNLNWNDKIGTDFNYSIGFNLNYNTNKVTNFKGSLVYAQDEILVDMNGNPTWGYINLDDVSTGGDTRKVEGHMIDEYFLRRPYSGSGTYTNTDGTVNPNGGPKDGMIRTKADLEWAKSMVAAGYSFNNKIIGSGSGQIWYGEKLLADLNGDGKYGDSNDREFTGKSSVPKFVFGFNLSAEYKGLDVSAMFAGRLGSYAYIRGRGANSNEISENTDALPADAANMFYAFDMKKSMENYDNYDPATDPTANIAAKYPRLYNGSGQMATNTFYLFNTSYLKLKSLQIGYTLPKKWVAPAKINKCRLFVAGENLLTIKSKDFPAVDPELGGSVIIYPIAKLVSCGINLTF</sequence>
<feature type="domain" description="TonB-dependent receptor-like beta-barrel" evidence="1">
    <location>
        <begin position="451"/>
        <end position="803"/>
    </location>
</feature>
<dbReference type="InterPro" id="IPR023997">
    <property type="entry name" value="TonB-dep_OMP_SusC/RagA_CS"/>
</dbReference>
<dbReference type="AlphaFoldDB" id="A0A5J4T056"/>
<dbReference type="Gene3D" id="2.170.130.10">
    <property type="entry name" value="TonB-dependent receptor, plug domain"/>
    <property type="match status" value="1"/>
</dbReference>
<organism evidence="3">
    <name type="scientific">termite gut metagenome</name>
    <dbReference type="NCBI Taxonomy" id="433724"/>
    <lineage>
        <taxon>unclassified sequences</taxon>
        <taxon>metagenomes</taxon>
        <taxon>organismal metagenomes</taxon>
    </lineage>
</organism>
<evidence type="ECO:0000313" key="3">
    <source>
        <dbReference type="EMBL" id="KAA6351886.1"/>
    </source>
</evidence>
<protein>
    <submittedName>
        <fullName evidence="3">TonB-dependent receptor SusC</fullName>
    </submittedName>
</protein>
<dbReference type="EMBL" id="SNRY01000008">
    <property type="protein sequence ID" value="KAA6351886.1"/>
    <property type="molecule type" value="Genomic_DNA"/>
</dbReference>
<dbReference type="FunFam" id="2.170.130.10:FF:000003">
    <property type="entry name" value="SusC/RagA family TonB-linked outer membrane protein"/>
    <property type="match status" value="1"/>
</dbReference>
<accession>A0A5J4T056</accession>
<proteinExistence type="predicted"/>
<dbReference type="NCBIfam" id="TIGR04056">
    <property type="entry name" value="OMP_RagA_SusC"/>
    <property type="match status" value="1"/>
</dbReference>
<dbReference type="Pfam" id="PF00593">
    <property type="entry name" value="TonB_dep_Rec_b-barrel"/>
    <property type="match status" value="1"/>
</dbReference>
<evidence type="ECO:0000259" key="1">
    <source>
        <dbReference type="Pfam" id="PF00593"/>
    </source>
</evidence>
<dbReference type="InterPro" id="IPR012910">
    <property type="entry name" value="Plug_dom"/>
</dbReference>
<keyword evidence="3" id="KW-0675">Receptor</keyword>
<feature type="domain" description="TonB-dependent receptor plug" evidence="2">
    <location>
        <begin position="124"/>
        <end position="229"/>
    </location>
</feature>
<dbReference type="InterPro" id="IPR023996">
    <property type="entry name" value="TonB-dep_OMP_SusC/RagA"/>
</dbReference>
<dbReference type="Pfam" id="PF13715">
    <property type="entry name" value="CarbopepD_reg_2"/>
    <property type="match status" value="1"/>
</dbReference>
<evidence type="ECO:0000259" key="2">
    <source>
        <dbReference type="Pfam" id="PF07715"/>
    </source>
</evidence>
<dbReference type="NCBIfam" id="TIGR04057">
    <property type="entry name" value="SusC_RagA_signa"/>
    <property type="match status" value="1"/>
</dbReference>
<name>A0A5J4T056_9ZZZZ</name>
<dbReference type="PROSITE" id="PS52016">
    <property type="entry name" value="TONB_DEPENDENT_REC_3"/>
    <property type="match status" value="1"/>
</dbReference>